<comment type="caution">
    <text evidence="1">The sequence shown here is derived from an EMBL/GenBank/DDBJ whole genome shotgun (WGS) entry which is preliminary data.</text>
</comment>
<protein>
    <submittedName>
        <fullName evidence="1">Uncharacterized protein</fullName>
    </submittedName>
</protein>
<organism evidence="1 2">
    <name type="scientific">Citrus sinensis</name>
    <name type="common">Sweet orange</name>
    <name type="synonym">Citrus aurantium var. sinensis</name>
    <dbReference type="NCBI Taxonomy" id="2711"/>
    <lineage>
        <taxon>Eukaryota</taxon>
        <taxon>Viridiplantae</taxon>
        <taxon>Streptophyta</taxon>
        <taxon>Embryophyta</taxon>
        <taxon>Tracheophyta</taxon>
        <taxon>Spermatophyta</taxon>
        <taxon>Magnoliopsida</taxon>
        <taxon>eudicotyledons</taxon>
        <taxon>Gunneridae</taxon>
        <taxon>Pentapetalae</taxon>
        <taxon>rosids</taxon>
        <taxon>malvids</taxon>
        <taxon>Sapindales</taxon>
        <taxon>Rutaceae</taxon>
        <taxon>Aurantioideae</taxon>
        <taxon>Citrus</taxon>
    </lineage>
</organism>
<proteinExistence type="predicted"/>
<name>A0ACB8JTW0_CITSI</name>
<sequence length="344" mass="40337">MQMNVIASKLSFENCLAVNGNGRGGGIAMLWKSDIEVQIKSYSQHHIDAETQMPNGNQMRITGVYGHPEISQKKHTWTLLRRLAVLSSSPWLCCGDFNEILHPNEKRGGNDRNVNLINEFREVLRDCGLKDVGFRGYAFTWNNGRYGEGFVEERLDRFVCSKAWSDRFVDCAASNLDSWTSDHCPVLMVVQERREGMIQRGRHSSRIHYEDMWSSYDGCKEIIKEEWGLYRNWSSENSAQSFRQATKTSMGRLLGWSKREFRKRDRKLEKLKVQLRELKQRRVQFVDGEEIRKVEKQIQNILMDEEIYWKQRSRADWLKEGDKNTKFFHGKATARRKKKQNLGD</sequence>
<reference evidence="2" key="1">
    <citation type="journal article" date="2023" name="Hortic. Res.">
        <title>A chromosome-level phased genome enabling allele-level studies in sweet orange: a case study on citrus Huanglongbing tolerance.</title>
        <authorList>
            <person name="Wu B."/>
            <person name="Yu Q."/>
            <person name="Deng Z."/>
            <person name="Duan Y."/>
            <person name="Luo F."/>
            <person name="Gmitter F. Jr."/>
        </authorList>
    </citation>
    <scope>NUCLEOTIDE SEQUENCE [LARGE SCALE GENOMIC DNA]</scope>
    <source>
        <strain evidence="2">cv. Valencia</strain>
    </source>
</reference>
<dbReference type="EMBL" id="CM039175">
    <property type="protein sequence ID" value="KAH9736072.1"/>
    <property type="molecule type" value="Genomic_DNA"/>
</dbReference>
<evidence type="ECO:0000313" key="2">
    <source>
        <dbReference type="Proteomes" id="UP000829398"/>
    </source>
</evidence>
<gene>
    <name evidence="1" type="ORF">KPL71_017960</name>
</gene>
<dbReference type="Proteomes" id="UP000829398">
    <property type="component" value="Chromosome 6"/>
</dbReference>
<evidence type="ECO:0000313" key="1">
    <source>
        <dbReference type="EMBL" id="KAH9736072.1"/>
    </source>
</evidence>
<accession>A0ACB8JTW0</accession>
<keyword evidence="2" id="KW-1185">Reference proteome</keyword>